<dbReference type="GO" id="GO:0061709">
    <property type="term" value="P:reticulophagy"/>
    <property type="evidence" value="ECO:0007669"/>
    <property type="project" value="TreeGrafter"/>
</dbReference>
<evidence type="ECO:0000313" key="4">
    <source>
        <dbReference type="EMBL" id="KAK9863148.1"/>
    </source>
</evidence>
<accession>A0AAW1T2P6</accession>
<name>A0AAW1T2P6_9CHLO</name>
<dbReference type="Gene3D" id="3.10.20.90">
    <property type="entry name" value="Phosphatidylinositol 3-kinase Catalytic Subunit, Chain A, domain 1"/>
    <property type="match status" value="1"/>
</dbReference>
<feature type="region of interest" description="Disordered" evidence="2">
    <location>
        <begin position="963"/>
        <end position="1011"/>
    </location>
</feature>
<proteinExistence type="predicted"/>
<dbReference type="GO" id="GO:0019901">
    <property type="term" value="F:protein kinase binding"/>
    <property type="evidence" value="ECO:0007669"/>
    <property type="project" value="TreeGrafter"/>
</dbReference>
<dbReference type="GO" id="GO:1990316">
    <property type="term" value="C:Atg1/ULK1 kinase complex"/>
    <property type="evidence" value="ECO:0007669"/>
    <property type="project" value="TreeGrafter"/>
</dbReference>
<dbReference type="CDD" id="cd17039">
    <property type="entry name" value="Ubl_ubiquitin_like"/>
    <property type="match status" value="1"/>
</dbReference>
<comment type="caution">
    <text evidence="4">The sequence shown here is derived from an EMBL/GenBank/DDBJ whole genome shotgun (WGS) entry which is preliminary data.</text>
</comment>
<feature type="region of interest" description="Disordered" evidence="2">
    <location>
        <begin position="654"/>
        <end position="769"/>
    </location>
</feature>
<sequence length="1011" mass="106189">MKIYIAHNGKTLDLNVQASSLVGAVQQLLASLTGISAKEQILMSEGVPLDASKPLAAYQLPLDQRNKTRDVFLYNKAHLRSNAVMPPAETLPPAPTEEPIAIPEPGSHPLDASSNPLVRTVPQFARQFQHDVQQASFSWQAAQHWFDAGEVLKGEVEIQNSAMDAARGNIDHHYSYIKHAYEDFIARYQGQRQSHAAILARFEADLQDISGIELHPVARTDKLKRLSDLVPVAKLRKWAAHCQEGHDKFVEKVSELEKIFTMLDADVNALLMTGPPVALDELYHAQGQAHAALSDQASLLQVLQANAEKADQRVAEATGQLGSDLGSSSMGSMQPLDAKNGTTREVVNQLRAISTQQSRIRALRDRMAGLKAVTIRQAENFAELLLVRRIPAAYRQALCEVARRREAIGYFAVSAQQLAERMAQRREKEVVARDRFQAHVERYLPRSLLLSLGLFIAPPHCQISITAQAPLPEIRLEDIHRIPEDTAAASAAIPEPFQEQAGSPDAPPEDALAASEHPGAASQAAHGDALVADLQSMEVDLAKARAELAAYKVLEASRIDDPYAASGSPGPPGAGPVAAALATAASPAAHRQAALQAAAMVASIGDIGQEGSLVGQRQAALHLARDNLVSQLERELAAAKSLNASYEARIRHLEGMQRRSGGRGRSPSPASAGARHGAHSSDPLAHELPGPSSPGGRGSQSGTLPPEGPLAPVTETAEQESSSSPGGASRDCSSSHSSLQDDPPATATPHPASPAEPPLQQQADTSPHTVTRALASSADAPSYQQIEPAVPQLRMQADVPPGGSPGIVGPAARPSHNQPALAPLNIMASGEGGADMRPLQIGLASPALVPVNVTSPTVRAPMLATDPVAGTGQHNLGPDERGHSSQDSVPSTPWGADRLRITPSSQSMQGSREMPAEPADPPAASEPAGASHGSRSGPGVDPTPSAVAQPASGVQYLAAAGDSVVPPVPPLLGTTASLPQDAAASQESFPTQALDPAKSAGPAATQSKLPK</sequence>
<dbReference type="EMBL" id="JALJOV010000511">
    <property type="protein sequence ID" value="KAK9863148.1"/>
    <property type="molecule type" value="Genomic_DNA"/>
</dbReference>
<dbReference type="InterPro" id="IPR029071">
    <property type="entry name" value="Ubiquitin-like_domsf"/>
</dbReference>
<dbReference type="InterPro" id="IPR000626">
    <property type="entry name" value="Ubiquitin-like_dom"/>
</dbReference>
<feature type="region of interest" description="Disordered" evidence="2">
    <location>
        <begin position="865"/>
        <end position="948"/>
    </location>
</feature>
<feature type="domain" description="Ubiquitin-like" evidence="3">
    <location>
        <begin position="1"/>
        <end position="60"/>
    </location>
</feature>
<evidence type="ECO:0000256" key="1">
    <source>
        <dbReference type="ARBA" id="ARBA00023006"/>
    </source>
</evidence>
<dbReference type="GO" id="GO:0034727">
    <property type="term" value="P:piecemeal microautophagy of the nucleus"/>
    <property type="evidence" value="ECO:0007669"/>
    <property type="project" value="TreeGrafter"/>
</dbReference>
<feature type="region of interest" description="Disordered" evidence="2">
    <location>
        <begin position="795"/>
        <end position="816"/>
    </location>
</feature>
<feature type="region of interest" description="Disordered" evidence="2">
    <location>
        <begin position="498"/>
        <end position="526"/>
    </location>
</feature>
<dbReference type="PROSITE" id="PS50053">
    <property type="entry name" value="UBIQUITIN_2"/>
    <property type="match status" value="1"/>
</dbReference>
<dbReference type="AlphaFoldDB" id="A0AAW1T2P6"/>
<feature type="compositionally biased region" description="Low complexity" evidence="2">
    <location>
        <begin position="922"/>
        <end position="931"/>
    </location>
</feature>
<dbReference type="PANTHER" id="PTHR13222">
    <property type="entry name" value="RB1-INDUCIBLE COILED-COIL"/>
    <property type="match status" value="1"/>
</dbReference>
<feature type="compositionally biased region" description="Polar residues" evidence="2">
    <location>
        <begin position="974"/>
        <end position="991"/>
    </location>
</feature>
<feature type="compositionally biased region" description="Polar residues" evidence="2">
    <location>
        <begin position="719"/>
        <end position="740"/>
    </location>
</feature>
<keyword evidence="1" id="KW-0072">Autophagy</keyword>
<dbReference type="Proteomes" id="UP001485043">
    <property type="component" value="Unassembled WGS sequence"/>
</dbReference>
<dbReference type="GO" id="GO:0000422">
    <property type="term" value="P:autophagy of mitochondrion"/>
    <property type="evidence" value="ECO:0007669"/>
    <property type="project" value="TreeGrafter"/>
</dbReference>
<dbReference type="PANTHER" id="PTHR13222:SF1">
    <property type="entry name" value="RB1-INDUCIBLE COILED-COIL PROTEIN 1"/>
    <property type="match status" value="1"/>
</dbReference>
<evidence type="ECO:0000259" key="3">
    <source>
        <dbReference type="PROSITE" id="PS50053"/>
    </source>
</evidence>
<feature type="compositionally biased region" description="Low complexity" evidence="2">
    <location>
        <begin position="665"/>
        <end position="675"/>
    </location>
</feature>
<dbReference type="GO" id="GO:0034517">
    <property type="term" value="P:ribophagy"/>
    <property type="evidence" value="ECO:0007669"/>
    <property type="project" value="TreeGrafter"/>
</dbReference>
<evidence type="ECO:0000313" key="5">
    <source>
        <dbReference type="Proteomes" id="UP001485043"/>
    </source>
</evidence>
<dbReference type="GO" id="GO:0034045">
    <property type="term" value="C:phagophore assembly site membrane"/>
    <property type="evidence" value="ECO:0007669"/>
    <property type="project" value="TreeGrafter"/>
</dbReference>
<keyword evidence="5" id="KW-1185">Reference proteome</keyword>
<gene>
    <name evidence="4" type="ORF">WJX84_009579</name>
</gene>
<dbReference type="GO" id="GO:0060090">
    <property type="term" value="F:molecular adaptor activity"/>
    <property type="evidence" value="ECO:0007669"/>
    <property type="project" value="TreeGrafter"/>
</dbReference>
<dbReference type="GO" id="GO:0000045">
    <property type="term" value="P:autophagosome assembly"/>
    <property type="evidence" value="ECO:0007669"/>
    <property type="project" value="InterPro"/>
</dbReference>
<feature type="compositionally biased region" description="Polar residues" evidence="2">
    <location>
        <begin position="759"/>
        <end position="769"/>
    </location>
</feature>
<organism evidence="4 5">
    <name type="scientific">Apatococcus fuscideae</name>
    <dbReference type="NCBI Taxonomy" id="2026836"/>
    <lineage>
        <taxon>Eukaryota</taxon>
        <taxon>Viridiplantae</taxon>
        <taxon>Chlorophyta</taxon>
        <taxon>core chlorophytes</taxon>
        <taxon>Trebouxiophyceae</taxon>
        <taxon>Chlorellales</taxon>
        <taxon>Chlorellaceae</taxon>
        <taxon>Apatococcus</taxon>
    </lineage>
</organism>
<reference evidence="4 5" key="1">
    <citation type="journal article" date="2024" name="Nat. Commun.">
        <title>Phylogenomics reveals the evolutionary origins of lichenization in chlorophyte algae.</title>
        <authorList>
            <person name="Puginier C."/>
            <person name="Libourel C."/>
            <person name="Otte J."/>
            <person name="Skaloud P."/>
            <person name="Haon M."/>
            <person name="Grisel S."/>
            <person name="Petersen M."/>
            <person name="Berrin J.G."/>
            <person name="Delaux P.M."/>
            <person name="Dal Grande F."/>
            <person name="Keller J."/>
        </authorList>
    </citation>
    <scope>NUCLEOTIDE SEQUENCE [LARGE SCALE GENOMIC DNA]</scope>
    <source>
        <strain evidence="4 5">SAG 2523</strain>
    </source>
</reference>
<protein>
    <recommendedName>
        <fullName evidence="3">Ubiquitin-like domain-containing protein</fullName>
    </recommendedName>
</protein>
<dbReference type="SUPFAM" id="SSF54236">
    <property type="entry name" value="Ubiquitin-like"/>
    <property type="match status" value="1"/>
</dbReference>
<evidence type="ECO:0000256" key="2">
    <source>
        <dbReference type="SAM" id="MobiDB-lite"/>
    </source>
</evidence>
<dbReference type="InterPro" id="IPR040040">
    <property type="entry name" value="ATG11"/>
</dbReference>
<dbReference type="Pfam" id="PF04108">
    <property type="entry name" value="ATG17_like"/>
    <property type="match status" value="1"/>
</dbReference>
<dbReference type="InterPro" id="IPR045326">
    <property type="entry name" value="ATG17-like_dom"/>
</dbReference>